<proteinExistence type="predicted"/>
<dbReference type="Proteomes" id="UP001320831">
    <property type="component" value="Unassembled WGS sequence"/>
</dbReference>
<organism evidence="3 4">
    <name type="scientific">Chelativorans salis</name>
    <dbReference type="NCBI Taxonomy" id="2978478"/>
    <lineage>
        <taxon>Bacteria</taxon>
        <taxon>Pseudomonadati</taxon>
        <taxon>Pseudomonadota</taxon>
        <taxon>Alphaproteobacteria</taxon>
        <taxon>Hyphomicrobiales</taxon>
        <taxon>Phyllobacteriaceae</taxon>
        <taxon>Chelativorans</taxon>
    </lineage>
</organism>
<evidence type="ECO:0000256" key="2">
    <source>
        <dbReference type="SAM" id="SignalP"/>
    </source>
</evidence>
<feature type="region of interest" description="Disordered" evidence="1">
    <location>
        <begin position="53"/>
        <end position="79"/>
    </location>
</feature>
<evidence type="ECO:0000313" key="4">
    <source>
        <dbReference type="Proteomes" id="UP001320831"/>
    </source>
</evidence>
<feature type="signal peptide" evidence="2">
    <location>
        <begin position="1"/>
        <end position="20"/>
    </location>
</feature>
<name>A0ABT2LPB3_9HYPH</name>
<protein>
    <submittedName>
        <fullName evidence="3">Uncharacterized protein</fullName>
    </submittedName>
</protein>
<keyword evidence="2" id="KW-0732">Signal</keyword>
<feature type="chain" id="PRO_5045131350" evidence="2">
    <location>
        <begin position="21"/>
        <end position="79"/>
    </location>
</feature>
<gene>
    <name evidence="3" type="ORF">N5A92_15300</name>
</gene>
<reference evidence="3 4" key="1">
    <citation type="submission" date="2022-09" db="EMBL/GenBank/DDBJ databases">
        <title>Chelativorans salina sp. nov., a novel slightly halophilic bacterium isolated from a saline lake sediment enrichment.</title>
        <authorList>
            <person name="Gao L."/>
            <person name="Fang B.-Z."/>
            <person name="Li W.-J."/>
        </authorList>
    </citation>
    <scope>NUCLEOTIDE SEQUENCE [LARGE SCALE GENOMIC DNA]</scope>
    <source>
        <strain evidence="3 4">EGI FJ00035</strain>
    </source>
</reference>
<sequence>MLRSIILALSLFAFPVVALAGQCPALMAEVDAALETASLSDEERARVMELRAAGEQQHQAGDHAASEASLNEAKTILGI</sequence>
<evidence type="ECO:0000256" key="1">
    <source>
        <dbReference type="SAM" id="MobiDB-lite"/>
    </source>
</evidence>
<evidence type="ECO:0000313" key="3">
    <source>
        <dbReference type="EMBL" id="MCT7376400.1"/>
    </source>
</evidence>
<dbReference type="EMBL" id="JAOCZP010000004">
    <property type="protein sequence ID" value="MCT7376400.1"/>
    <property type="molecule type" value="Genomic_DNA"/>
</dbReference>
<comment type="caution">
    <text evidence="3">The sequence shown here is derived from an EMBL/GenBank/DDBJ whole genome shotgun (WGS) entry which is preliminary data.</text>
</comment>
<keyword evidence="4" id="KW-1185">Reference proteome</keyword>
<accession>A0ABT2LPB3</accession>